<comment type="similarity">
    <text evidence="1">Belongs to the sigma-70 factor family. ECF subfamily.</text>
</comment>
<reference evidence="8" key="1">
    <citation type="submission" date="2023-10" db="EMBL/GenBank/DDBJ databases">
        <title>Development of a sustainable strategy for remediation of hydrocarbon-contaminated territories based on the waste exchange concept.</title>
        <authorList>
            <person name="Krivoruchko A."/>
        </authorList>
    </citation>
    <scope>NUCLEOTIDE SEQUENCE</scope>
    <source>
        <strain evidence="8">IEGM 1325</strain>
    </source>
</reference>
<evidence type="ECO:0000313" key="8">
    <source>
        <dbReference type="EMBL" id="MDV7178205.1"/>
    </source>
</evidence>
<dbReference type="NCBIfam" id="TIGR02937">
    <property type="entry name" value="sigma70-ECF"/>
    <property type="match status" value="1"/>
</dbReference>
<dbReference type="SUPFAM" id="SSF54427">
    <property type="entry name" value="NTF2-like"/>
    <property type="match status" value="1"/>
</dbReference>
<dbReference type="InterPro" id="IPR013249">
    <property type="entry name" value="RNA_pol_sigma70_r4_t2"/>
</dbReference>
<feature type="domain" description="RNA polymerase sigma-70 region 2" evidence="6">
    <location>
        <begin position="7"/>
        <end position="72"/>
    </location>
</feature>
<name>A0AAP5TCK3_9MICC</name>
<evidence type="ECO:0000256" key="1">
    <source>
        <dbReference type="ARBA" id="ARBA00010641"/>
    </source>
</evidence>
<dbReference type="Pfam" id="PF04542">
    <property type="entry name" value="Sigma70_r2"/>
    <property type="match status" value="1"/>
</dbReference>
<feature type="domain" description="RNA polymerase sigma factor 70 region 4 type 2" evidence="7">
    <location>
        <begin position="110"/>
        <end position="157"/>
    </location>
</feature>
<dbReference type="GO" id="GO:0016987">
    <property type="term" value="F:sigma factor activity"/>
    <property type="evidence" value="ECO:0007669"/>
    <property type="project" value="UniProtKB-KW"/>
</dbReference>
<evidence type="ECO:0000256" key="2">
    <source>
        <dbReference type="ARBA" id="ARBA00011344"/>
    </source>
</evidence>
<sequence>MREQDELFAAHRSMVFAIAYEILGTRADAEDVVQETYLRWADVDVSTVRDRRAYLATIATRTALNTVRTVTRRREDYPGPWLPEPLVTDHESPEHQLLVKEQLSYALSVLLQQATPEQRAVFMLHDVFGLPYPAIAEAVGKTQAAVRQIAHRARTRLTATDHGAVTSEDSAEVLQAFLAAVVTGDLQALMDVLAPEAVLLSDGGGKVVAARKPIIGAEPIAAFLLKIARTPVPQMRVDIDTLNGGPGVLIHAGDRLELTMAVAVNDQRKITGVYLVRNPDKLLQPTDE</sequence>
<dbReference type="InterPro" id="IPR013324">
    <property type="entry name" value="RNA_pol_sigma_r3/r4-like"/>
</dbReference>
<dbReference type="RefSeq" id="WP_271404727.1">
    <property type="nucleotide sequence ID" value="NZ_JAWLUK010000030.1"/>
</dbReference>
<dbReference type="AlphaFoldDB" id="A0AAP5TCK3"/>
<evidence type="ECO:0000259" key="7">
    <source>
        <dbReference type="Pfam" id="PF08281"/>
    </source>
</evidence>
<keyword evidence="5" id="KW-0804">Transcription</keyword>
<dbReference type="InterPro" id="IPR032710">
    <property type="entry name" value="NTF2-like_dom_sf"/>
</dbReference>
<gene>
    <name evidence="8" type="primary">sigJ</name>
    <name evidence="8" type="ORF">R4064_11310</name>
</gene>
<proteinExistence type="inferred from homology"/>
<protein>
    <submittedName>
        <fullName evidence="8">RNA polymerase sigma factor SigJ</fullName>
    </submittedName>
</protein>
<evidence type="ECO:0000256" key="4">
    <source>
        <dbReference type="ARBA" id="ARBA00023082"/>
    </source>
</evidence>
<keyword evidence="3" id="KW-0805">Transcription regulation</keyword>
<dbReference type="NCBIfam" id="NF007214">
    <property type="entry name" value="PRK09636.1"/>
    <property type="match status" value="1"/>
</dbReference>
<dbReference type="InterPro" id="IPR036388">
    <property type="entry name" value="WH-like_DNA-bd_sf"/>
</dbReference>
<evidence type="ECO:0000259" key="6">
    <source>
        <dbReference type="Pfam" id="PF04542"/>
    </source>
</evidence>
<dbReference type="SUPFAM" id="SSF88946">
    <property type="entry name" value="Sigma2 domain of RNA polymerase sigma factors"/>
    <property type="match status" value="1"/>
</dbReference>
<dbReference type="GO" id="GO:0006352">
    <property type="term" value="P:DNA-templated transcription initiation"/>
    <property type="evidence" value="ECO:0007669"/>
    <property type="project" value="InterPro"/>
</dbReference>
<comment type="subunit">
    <text evidence="2">Interacts transiently with the RNA polymerase catalytic core formed by RpoA, RpoB, RpoC and RpoZ (2 alpha, 1 beta, 1 beta' and 1 omega subunit) to form the RNA polymerase holoenzyme that can initiate transcription.</text>
</comment>
<organism evidence="8 9">
    <name type="scientific">Micrococcus yunnanensis</name>
    <dbReference type="NCBI Taxonomy" id="566027"/>
    <lineage>
        <taxon>Bacteria</taxon>
        <taxon>Bacillati</taxon>
        <taxon>Actinomycetota</taxon>
        <taxon>Actinomycetes</taxon>
        <taxon>Micrococcales</taxon>
        <taxon>Micrococcaceae</taxon>
        <taxon>Micrococcus</taxon>
    </lineage>
</organism>
<evidence type="ECO:0000256" key="3">
    <source>
        <dbReference type="ARBA" id="ARBA00023015"/>
    </source>
</evidence>
<dbReference type="InterPro" id="IPR014284">
    <property type="entry name" value="RNA_pol_sigma-70_dom"/>
</dbReference>
<evidence type="ECO:0000313" key="9">
    <source>
        <dbReference type="Proteomes" id="UP001185728"/>
    </source>
</evidence>
<dbReference type="CDD" id="cd06171">
    <property type="entry name" value="Sigma70_r4"/>
    <property type="match status" value="1"/>
</dbReference>
<dbReference type="InterPro" id="IPR052704">
    <property type="entry name" value="ECF_Sigma-70_Domain"/>
</dbReference>
<dbReference type="Gene3D" id="1.10.1740.10">
    <property type="match status" value="1"/>
</dbReference>
<dbReference type="PANTHER" id="PTHR30173">
    <property type="entry name" value="SIGMA 19 FACTOR"/>
    <property type="match status" value="1"/>
</dbReference>
<dbReference type="Gene3D" id="3.10.450.50">
    <property type="match status" value="1"/>
</dbReference>
<comment type="caution">
    <text evidence="8">The sequence shown here is derived from an EMBL/GenBank/DDBJ whole genome shotgun (WGS) entry which is preliminary data.</text>
</comment>
<dbReference type="Pfam" id="PF08281">
    <property type="entry name" value="Sigma70_r4_2"/>
    <property type="match status" value="1"/>
</dbReference>
<accession>A0AAP5TCK3</accession>
<dbReference type="GO" id="GO:0003677">
    <property type="term" value="F:DNA binding"/>
    <property type="evidence" value="ECO:0007669"/>
    <property type="project" value="InterPro"/>
</dbReference>
<dbReference type="EMBL" id="JAWLUK010000030">
    <property type="protein sequence ID" value="MDV7178205.1"/>
    <property type="molecule type" value="Genomic_DNA"/>
</dbReference>
<dbReference type="SUPFAM" id="SSF88659">
    <property type="entry name" value="Sigma3 and sigma4 domains of RNA polymerase sigma factors"/>
    <property type="match status" value="1"/>
</dbReference>
<keyword evidence="4" id="KW-0731">Sigma factor</keyword>
<dbReference type="PANTHER" id="PTHR30173:SF36">
    <property type="entry name" value="ECF RNA POLYMERASE SIGMA FACTOR SIGJ"/>
    <property type="match status" value="1"/>
</dbReference>
<dbReference type="InterPro" id="IPR013325">
    <property type="entry name" value="RNA_pol_sigma_r2"/>
</dbReference>
<dbReference type="InterPro" id="IPR007627">
    <property type="entry name" value="RNA_pol_sigma70_r2"/>
</dbReference>
<evidence type="ECO:0000256" key="5">
    <source>
        <dbReference type="ARBA" id="ARBA00023163"/>
    </source>
</evidence>
<dbReference type="Gene3D" id="1.10.10.10">
    <property type="entry name" value="Winged helix-like DNA-binding domain superfamily/Winged helix DNA-binding domain"/>
    <property type="match status" value="1"/>
</dbReference>
<dbReference type="Proteomes" id="UP001185728">
    <property type="component" value="Unassembled WGS sequence"/>
</dbReference>